<protein>
    <submittedName>
        <fullName evidence="2">Uncharacterized protein</fullName>
    </submittedName>
</protein>
<accession>A0A0A9BKB2</accession>
<sequence>MVAVEQPHADCMPSTLKPLRCPPSSVDLVAAARAFAAAAAAALSDSEYDYSDPATVAVVESPPIAADRLDWMPAALHLHTGAEDVGSPGEISPFATCRVPPSPPSCYMPPVLHCQARSLPRHLQRLAATSPPRRTGVEEVNFPACRCFVKFIYIAGEMLHGLLSPVSTSAPFGPTESLLPGPPRPTSPASRFASSPWGCSRAYPYTRGEGACDTCTLSCM</sequence>
<dbReference type="EMBL" id="GBRH01235312">
    <property type="protein sequence ID" value="JAD62583.1"/>
    <property type="molecule type" value="Transcribed_RNA"/>
</dbReference>
<organism evidence="2">
    <name type="scientific">Arundo donax</name>
    <name type="common">Giant reed</name>
    <name type="synonym">Donax arundinaceus</name>
    <dbReference type="NCBI Taxonomy" id="35708"/>
    <lineage>
        <taxon>Eukaryota</taxon>
        <taxon>Viridiplantae</taxon>
        <taxon>Streptophyta</taxon>
        <taxon>Embryophyta</taxon>
        <taxon>Tracheophyta</taxon>
        <taxon>Spermatophyta</taxon>
        <taxon>Magnoliopsida</taxon>
        <taxon>Liliopsida</taxon>
        <taxon>Poales</taxon>
        <taxon>Poaceae</taxon>
        <taxon>PACMAD clade</taxon>
        <taxon>Arundinoideae</taxon>
        <taxon>Arundineae</taxon>
        <taxon>Arundo</taxon>
    </lineage>
</organism>
<feature type="region of interest" description="Disordered" evidence="1">
    <location>
        <begin position="174"/>
        <end position="195"/>
    </location>
</feature>
<evidence type="ECO:0000256" key="1">
    <source>
        <dbReference type="SAM" id="MobiDB-lite"/>
    </source>
</evidence>
<proteinExistence type="predicted"/>
<dbReference type="AlphaFoldDB" id="A0A0A9BKB2"/>
<reference evidence="2" key="1">
    <citation type="submission" date="2014-09" db="EMBL/GenBank/DDBJ databases">
        <authorList>
            <person name="Magalhaes I.L.F."/>
            <person name="Oliveira U."/>
            <person name="Santos F.R."/>
            <person name="Vidigal T.H.D.A."/>
            <person name="Brescovit A.D."/>
            <person name="Santos A.J."/>
        </authorList>
    </citation>
    <scope>NUCLEOTIDE SEQUENCE</scope>
    <source>
        <tissue evidence="2">Shoot tissue taken approximately 20 cm above the soil surface</tissue>
    </source>
</reference>
<reference evidence="2" key="2">
    <citation type="journal article" date="2015" name="Data Brief">
        <title>Shoot transcriptome of the giant reed, Arundo donax.</title>
        <authorList>
            <person name="Barrero R.A."/>
            <person name="Guerrero F.D."/>
            <person name="Moolhuijzen P."/>
            <person name="Goolsby J.A."/>
            <person name="Tidwell J."/>
            <person name="Bellgard S.E."/>
            <person name="Bellgard M.I."/>
        </authorList>
    </citation>
    <scope>NUCLEOTIDE SEQUENCE</scope>
    <source>
        <tissue evidence="2">Shoot tissue taken approximately 20 cm above the soil surface</tissue>
    </source>
</reference>
<evidence type="ECO:0000313" key="2">
    <source>
        <dbReference type="EMBL" id="JAD62583.1"/>
    </source>
</evidence>
<name>A0A0A9BKB2_ARUDO</name>